<feature type="region of interest" description="Disordered" evidence="1">
    <location>
        <begin position="424"/>
        <end position="449"/>
    </location>
</feature>
<dbReference type="InterPro" id="IPR006644">
    <property type="entry name" value="Cadg"/>
</dbReference>
<feature type="compositionally biased region" description="Polar residues" evidence="1">
    <location>
        <begin position="1010"/>
        <end position="1025"/>
    </location>
</feature>
<keyword evidence="3" id="KW-0732">Signal</keyword>
<dbReference type="SUPFAM" id="SSF49313">
    <property type="entry name" value="Cadherin-like"/>
    <property type="match status" value="3"/>
</dbReference>
<evidence type="ECO:0000256" key="2">
    <source>
        <dbReference type="SAM" id="Phobius"/>
    </source>
</evidence>
<dbReference type="Proteomes" id="UP001392437">
    <property type="component" value="Unassembled WGS sequence"/>
</dbReference>
<feature type="chain" id="PRO_5043407465" description="Dystroglycan-type cadherin-like domain-containing protein" evidence="3">
    <location>
        <begin position="23"/>
        <end position="1056"/>
    </location>
</feature>
<organism evidence="5 6">
    <name type="scientific">Apiospora kogelbergensis</name>
    <dbReference type="NCBI Taxonomy" id="1337665"/>
    <lineage>
        <taxon>Eukaryota</taxon>
        <taxon>Fungi</taxon>
        <taxon>Dikarya</taxon>
        <taxon>Ascomycota</taxon>
        <taxon>Pezizomycotina</taxon>
        <taxon>Sordariomycetes</taxon>
        <taxon>Xylariomycetidae</taxon>
        <taxon>Amphisphaeriales</taxon>
        <taxon>Apiosporaceae</taxon>
        <taxon>Apiospora</taxon>
    </lineage>
</organism>
<feature type="compositionally biased region" description="Low complexity" evidence="1">
    <location>
        <begin position="803"/>
        <end position="813"/>
    </location>
</feature>
<feature type="region of interest" description="Disordered" evidence="1">
    <location>
        <begin position="918"/>
        <end position="1056"/>
    </location>
</feature>
<proteinExistence type="predicted"/>
<protein>
    <recommendedName>
        <fullName evidence="4">Dystroglycan-type cadherin-like domain-containing protein</fullName>
    </recommendedName>
</protein>
<feature type="transmembrane region" description="Helical" evidence="2">
    <location>
        <begin position="458"/>
        <end position="481"/>
    </location>
</feature>
<feature type="compositionally biased region" description="Polar residues" evidence="1">
    <location>
        <begin position="789"/>
        <end position="802"/>
    </location>
</feature>
<name>A0AAW0R006_9PEZI</name>
<dbReference type="GO" id="GO:0005509">
    <property type="term" value="F:calcium ion binding"/>
    <property type="evidence" value="ECO:0007669"/>
    <property type="project" value="InterPro"/>
</dbReference>
<comment type="caution">
    <text evidence="5">The sequence shown here is derived from an EMBL/GenBank/DDBJ whole genome shotgun (WGS) entry which is preliminary data.</text>
</comment>
<feature type="compositionally biased region" description="Basic and acidic residues" evidence="1">
    <location>
        <begin position="573"/>
        <end position="585"/>
    </location>
</feature>
<feature type="compositionally biased region" description="Pro residues" evidence="1">
    <location>
        <begin position="973"/>
        <end position="983"/>
    </location>
</feature>
<gene>
    <name evidence="5" type="ORF">PG999_004654</name>
</gene>
<reference evidence="5 6" key="1">
    <citation type="submission" date="2023-01" db="EMBL/GenBank/DDBJ databases">
        <title>Analysis of 21 Apiospora genomes using comparative genomics revels a genus with tremendous synthesis potential of carbohydrate active enzymes and secondary metabolites.</title>
        <authorList>
            <person name="Sorensen T."/>
        </authorList>
    </citation>
    <scope>NUCLEOTIDE SEQUENCE [LARGE SCALE GENOMIC DNA]</scope>
    <source>
        <strain evidence="5 6">CBS 117206</strain>
    </source>
</reference>
<evidence type="ECO:0000256" key="1">
    <source>
        <dbReference type="SAM" id="MobiDB-lite"/>
    </source>
</evidence>
<feature type="domain" description="Dystroglycan-type cadherin-like" evidence="4">
    <location>
        <begin position="122"/>
        <end position="240"/>
    </location>
</feature>
<dbReference type="InterPro" id="IPR013783">
    <property type="entry name" value="Ig-like_fold"/>
</dbReference>
<feature type="compositionally biased region" description="Polar residues" evidence="1">
    <location>
        <begin position="1040"/>
        <end position="1056"/>
    </location>
</feature>
<dbReference type="EMBL" id="JAQQWP010000004">
    <property type="protein sequence ID" value="KAK8120534.1"/>
    <property type="molecule type" value="Genomic_DNA"/>
</dbReference>
<feature type="compositionally biased region" description="Low complexity" evidence="1">
    <location>
        <begin position="429"/>
        <end position="445"/>
    </location>
</feature>
<feature type="compositionally biased region" description="Polar residues" evidence="1">
    <location>
        <begin position="872"/>
        <end position="881"/>
    </location>
</feature>
<accession>A0AAW0R006</accession>
<sequence>MKSRRTLVATVYLFVSWAISSPQDYFPINSQLPPVARISEPFSFVFSPSTFSSPYPISYSLVDAPAWLSIDSSTRRLFGQPKDEDVPPGNVVGVPIGLQARDQSGTTTTNATLVVSRNPSPTVKIPLADQANGFGPFSPPSSLLLHPLKPFAFTFDRNTFQAGSASELNYYAVSGDNAPLPSWISFNPKNLSFTGTTPPFESLIQPPQAFDIQLVASDVFGFASAPLKFSLVVGVHELVLASPLITLNATRGERFEYNDIKKAVKLDNRPIRPEEVKLITTSSLPSWLAFSNETWELSGTPGPTAKSSNITVALQDTFSDTVNIALAIQISPGLFRRDINSLNVTAGSSVLVDLKEFLWNPPDVDLELSSEPTNPWLKLDSSSLTVSGTAPSVQNALNSSIAITAISRSTKQKETRNMAIQLNPGDVVPTTTDLPTSTPTTTPTTGANPEVPATNAPLLLAVLLPLLLILLIAVIVVLLCLRRRNRPNEEDRVLEVSAPIPGSFIRHDTGGPENGLLHTMFDIGSSRRRRKRRSTRHGTATPNSESSATSFTGSSQDSTHGQTTREQFVMLRSPEEGSHTSHVEQQRGVGDPVVPPLRVPTVVRNGNSMLSDTSIGDDEYDIAHGDSELLAGGGTEHERLGNPYLDIPVIHEPFSIQSTPEIAYRGGSDYESSVELVREDIGDVGIAISRNRDSVLGLRGMSQRVSRAWKQGTPSKLLEEYKRKSYQSASSAQTARTSILTTGIAAEKPVTTNVISRPTIVHITSRPGEVRQISRRVDDSSPLFGGGSIANSPSRTLTPIAQSSATSSAASTTDDIQRPPPALQTFTALSRDSDTSWDRIARDSLGIAYKDLKPPQVKPTSVFGKATGQGPNGPNWSNLNSKNLMLSDQWLRLKMDSSTEGPGLPKAASRLSLYPNLIASPQGSMPPSESDQQLNVSRIRKHQQQQVAAATSARSLPTSKSATPSPKEWPRPSAAPPQRPLPETPTRRPLVEKPNGASRAGATQWARGRSNMSKRSNKTFASVRTNDTDDGWEDVRPDESSSFARSSTNGSCPVLI</sequence>
<dbReference type="AlphaFoldDB" id="A0AAW0R006"/>
<evidence type="ECO:0000259" key="4">
    <source>
        <dbReference type="SMART" id="SM00736"/>
    </source>
</evidence>
<feature type="compositionally biased region" description="Basic residues" evidence="1">
    <location>
        <begin position="526"/>
        <end position="536"/>
    </location>
</feature>
<feature type="region of interest" description="Disordered" evidence="1">
    <location>
        <begin position="776"/>
        <end position="821"/>
    </location>
</feature>
<evidence type="ECO:0000256" key="3">
    <source>
        <dbReference type="SAM" id="SignalP"/>
    </source>
</evidence>
<feature type="signal peptide" evidence="3">
    <location>
        <begin position="1"/>
        <end position="22"/>
    </location>
</feature>
<keyword evidence="6" id="KW-1185">Reference proteome</keyword>
<dbReference type="InterPro" id="IPR015919">
    <property type="entry name" value="Cadherin-like_sf"/>
</dbReference>
<keyword evidence="2" id="KW-0472">Membrane</keyword>
<evidence type="ECO:0000313" key="5">
    <source>
        <dbReference type="EMBL" id="KAK8120534.1"/>
    </source>
</evidence>
<dbReference type="Gene3D" id="2.60.40.10">
    <property type="entry name" value="Immunoglobulins"/>
    <property type="match status" value="3"/>
</dbReference>
<keyword evidence="2" id="KW-0812">Transmembrane</keyword>
<feature type="region of interest" description="Disordered" evidence="1">
    <location>
        <begin position="859"/>
        <end position="881"/>
    </location>
</feature>
<evidence type="ECO:0000313" key="6">
    <source>
        <dbReference type="Proteomes" id="UP001392437"/>
    </source>
</evidence>
<dbReference type="GO" id="GO:0016020">
    <property type="term" value="C:membrane"/>
    <property type="evidence" value="ECO:0007669"/>
    <property type="project" value="InterPro"/>
</dbReference>
<dbReference type="SMART" id="SM00736">
    <property type="entry name" value="CADG"/>
    <property type="match status" value="2"/>
</dbReference>
<feature type="domain" description="Dystroglycan-type cadherin-like" evidence="4">
    <location>
        <begin position="27"/>
        <end position="121"/>
    </location>
</feature>
<feature type="region of interest" description="Disordered" evidence="1">
    <location>
        <begin position="501"/>
        <end position="597"/>
    </location>
</feature>
<feature type="compositionally biased region" description="Polar residues" evidence="1">
    <location>
        <begin position="944"/>
        <end position="964"/>
    </location>
</feature>
<keyword evidence="2" id="KW-1133">Transmembrane helix</keyword>
<feature type="compositionally biased region" description="Low complexity" evidence="1">
    <location>
        <begin position="544"/>
        <end position="558"/>
    </location>
</feature>
<feature type="compositionally biased region" description="Polar residues" evidence="1">
    <location>
        <begin position="919"/>
        <end position="936"/>
    </location>
</feature>
<dbReference type="Pfam" id="PF05345">
    <property type="entry name" value="He_PIG"/>
    <property type="match status" value="3"/>
</dbReference>